<gene>
    <name evidence="2" type="ORF">H312_01478</name>
</gene>
<sequence>MYSFPIILSMILINFTSYRCSTLTSKNKSVKKCRNKFNFYNRIKSFSKVNVHKYLELGFSMELYFFYFDLTYKEIDFYKNYKSKEIISNLDDHLKIVRRKYKSFGKDKRIKREEKIRFVCTWFDKIVNKRKKTNIEKIVCEVLKLLPTEMTLNFFFYTYHTKTNIKKAFKKSLTNNT</sequence>
<evidence type="ECO:0000313" key="2">
    <source>
        <dbReference type="EMBL" id="KCZ81112.1"/>
    </source>
</evidence>
<keyword evidence="1" id="KW-0732">Signal</keyword>
<keyword evidence="3" id="KW-1185">Reference proteome</keyword>
<feature type="chain" id="PRO_5001571752" evidence="1">
    <location>
        <begin position="21"/>
        <end position="177"/>
    </location>
</feature>
<reference evidence="3" key="1">
    <citation type="submission" date="2013-02" db="EMBL/GenBank/DDBJ databases">
        <authorList>
            <consortium name="The Broad Institute Genome Sequencing Platform"/>
            <person name="Cuomo C."/>
            <person name="Becnel J."/>
            <person name="Sanscrainte N."/>
            <person name="Walker B."/>
            <person name="Young S.K."/>
            <person name="Zeng Q."/>
            <person name="Gargeya S."/>
            <person name="Fitzgerald M."/>
            <person name="Haas B."/>
            <person name="Abouelleil A."/>
            <person name="Alvarado L."/>
            <person name="Arachchi H.M."/>
            <person name="Berlin A.M."/>
            <person name="Chapman S.B."/>
            <person name="Dewar J."/>
            <person name="Goldberg J."/>
            <person name="Griggs A."/>
            <person name="Gujja S."/>
            <person name="Hansen M."/>
            <person name="Howarth C."/>
            <person name="Imamovic A."/>
            <person name="Larimer J."/>
            <person name="McCowan C."/>
            <person name="Murphy C."/>
            <person name="Neiman D."/>
            <person name="Pearson M."/>
            <person name="Priest M."/>
            <person name="Roberts A."/>
            <person name="Saif S."/>
            <person name="Shea T."/>
            <person name="Sisk P."/>
            <person name="Sykes S."/>
            <person name="Wortman J."/>
            <person name="Nusbaum C."/>
            <person name="Birren B."/>
        </authorList>
    </citation>
    <scope>NUCLEOTIDE SEQUENCE [LARGE SCALE GENOMIC DNA]</scope>
    <source>
        <strain evidence="3">PRA339</strain>
    </source>
</reference>
<dbReference type="VEuPathDB" id="MicrosporidiaDB:H312_01478"/>
<accession>A0A059F201</accession>
<feature type="signal peptide" evidence="1">
    <location>
        <begin position="1"/>
        <end position="20"/>
    </location>
</feature>
<dbReference type="HOGENOM" id="CLU_1517509_0_0_1"/>
<dbReference type="AlphaFoldDB" id="A0A059F201"/>
<dbReference type="OrthoDB" id="10315232at2759"/>
<evidence type="ECO:0000313" key="3">
    <source>
        <dbReference type="Proteomes" id="UP000030655"/>
    </source>
</evidence>
<evidence type="ECO:0000256" key="1">
    <source>
        <dbReference type="SAM" id="SignalP"/>
    </source>
</evidence>
<dbReference type="EMBL" id="KK365150">
    <property type="protein sequence ID" value="KCZ81112.1"/>
    <property type="molecule type" value="Genomic_DNA"/>
</dbReference>
<dbReference type="Proteomes" id="UP000030655">
    <property type="component" value="Unassembled WGS sequence"/>
</dbReference>
<protein>
    <submittedName>
        <fullName evidence="2">Uncharacterized protein</fullName>
    </submittedName>
</protein>
<organism evidence="2 3">
    <name type="scientific">Anncaliia algerae PRA339</name>
    <dbReference type="NCBI Taxonomy" id="1288291"/>
    <lineage>
        <taxon>Eukaryota</taxon>
        <taxon>Fungi</taxon>
        <taxon>Fungi incertae sedis</taxon>
        <taxon>Microsporidia</taxon>
        <taxon>Tubulinosematoidea</taxon>
        <taxon>Tubulinosematidae</taxon>
        <taxon>Anncaliia</taxon>
    </lineage>
</organism>
<proteinExistence type="predicted"/>
<name>A0A059F201_9MICR</name>
<reference evidence="2 3" key="2">
    <citation type="submission" date="2014-03" db="EMBL/GenBank/DDBJ databases">
        <title>The Genome Sequence of Anncaliia algerae insect isolate PRA339.</title>
        <authorList>
            <consortium name="The Broad Institute Genome Sequencing Platform"/>
            <consortium name="The Broad Institute Genome Sequencing Center for Infectious Disease"/>
            <person name="Cuomo C."/>
            <person name="Becnel J."/>
            <person name="Sanscrainte N."/>
            <person name="Walker B."/>
            <person name="Young S.K."/>
            <person name="Zeng Q."/>
            <person name="Gargeya S."/>
            <person name="Fitzgerald M."/>
            <person name="Haas B."/>
            <person name="Abouelleil A."/>
            <person name="Alvarado L."/>
            <person name="Arachchi H.M."/>
            <person name="Berlin A.M."/>
            <person name="Chapman S.B."/>
            <person name="Dewar J."/>
            <person name="Goldberg J."/>
            <person name="Griggs A."/>
            <person name="Gujja S."/>
            <person name="Hansen M."/>
            <person name="Howarth C."/>
            <person name="Imamovic A."/>
            <person name="Larimer J."/>
            <person name="McCowan C."/>
            <person name="Murphy C."/>
            <person name="Neiman D."/>
            <person name="Pearson M."/>
            <person name="Priest M."/>
            <person name="Roberts A."/>
            <person name="Saif S."/>
            <person name="Shea T."/>
            <person name="Sisk P."/>
            <person name="Sykes S."/>
            <person name="Wortman J."/>
            <person name="Nusbaum C."/>
            <person name="Birren B."/>
        </authorList>
    </citation>
    <scope>NUCLEOTIDE SEQUENCE [LARGE SCALE GENOMIC DNA]</scope>
    <source>
        <strain evidence="2 3">PRA339</strain>
    </source>
</reference>